<dbReference type="PRINTS" id="PR00080">
    <property type="entry name" value="SDRFAMILY"/>
</dbReference>
<evidence type="ECO:0000313" key="6">
    <source>
        <dbReference type="Proteomes" id="UP001149140"/>
    </source>
</evidence>
<protein>
    <submittedName>
        <fullName evidence="5">SDR family NAD(P)-dependent oxidoreductase</fullName>
    </submittedName>
</protein>
<dbReference type="RefSeq" id="WP_270041698.1">
    <property type="nucleotide sequence ID" value="NZ_JAPDOD010000018.1"/>
</dbReference>
<comment type="similarity">
    <text evidence="1 3">Belongs to the short-chain dehydrogenases/reductases (SDR) family.</text>
</comment>
<dbReference type="InterPro" id="IPR057326">
    <property type="entry name" value="KR_dom"/>
</dbReference>
<dbReference type="PROSITE" id="PS00061">
    <property type="entry name" value="ADH_SHORT"/>
    <property type="match status" value="1"/>
</dbReference>
<keyword evidence="2" id="KW-0560">Oxidoreductase</keyword>
<comment type="caution">
    <text evidence="5">The sequence shown here is derived from an EMBL/GenBank/DDBJ whole genome shotgun (WGS) entry which is preliminary data.</text>
</comment>
<proteinExistence type="inferred from homology"/>
<dbReference type="Proteomes" id="UP001149140">
    <property type="component" value="Unassembled WGS sequence"/>
</dbReference>
<dbReference type="Gene3D" id="3.40.50.720">
    <property type="entry name" value="NAD(P)-binding Rossmann-like Domain"/>
    <property type="match status" value="1"/>
</dbReference>
<accession>A0A9X3N086</accession>
<dbReference type="GO" id="GO:0016491">
    <property type="term" value="F:oxidoreductase activity"/>
    <property type="evidence" value="ECO:0007669"/>
    <property type="project" value="UniProtKB-KW"/>
</dbReference>
<dbReference type="SUPFAM" id="SSF51735">
    <property type="entry name" value="NAD(P)-binding Rossmann-fold domains"/>
    <property type="match status" value="1"/>
</dbReference>
<gene>
    <name evidence="5" type="ORF">OM076_19450</name>
</gene>
<dbReference type="PRINTS" id="PR00081">
    <property type="entry name" value="GDHRDH"/>
</dbReference>
<dbReference type="Pfam" id="PF00106">
    <property type="entry name" value="adh_short"/>
    <property type="match status" value="1"/>
</dbReference>
<dbReference type="AlphaFoldDB" id="A0A9X3N086"/>
<dbReference type="InterPro" id="IPR020904">
    <property type="entry name" value="Sc_DH/Rdtase_CS"/>
</dbReference>
<evidence type="ECO:0000256" key="1">
    <source>
        <dbReference type="ARBA" id="ARBA00006484"/>
    </source>
</evidence>
<dbReference type="SMART" id="SM00822">
    <property type="entry name" value="PKS_KR"/>
    <property type="match status" value="1"/>
</dbReference>
<organism evidence="5 6">
    <name type="scientific">Solirubrobacter ginsenosidimutans</name>
    <dbReference type="NCBI Taxonomy" id="490573"/>
    <lineage>
        <taxon>Bacteria</taxon>
        <taxon>Bacillati</taxon>
        <taxon>Actinomycetota</taxon>
        <taxon>Thermoleophilia</taxon>
        <taxon>Solirubrobacterales</taxon>
        <taxon>Solirubrobacteraceae</taxon>
        <taxon>Solirubrobacter</taxon>
    </lineage>
</organism>
<feature type="domain" description="Ketoreductase" evidence="4">
    <location>
        <begin position="8"/>
        <end position="178"/>
    </location>
</feature>
<dbReference type="InterPro" id="IPR036291">
    <property type="entry name" value="NAD(P)-bd_dom_sf"/>
</dbReference>
<name>A0A9X3N086_9ACTN</name>
<evidence type="ECO:0000256" key="2">
    <source>
        <dbReference type="ARBA" id="ARBA00023002"/>
    </source>
</evidence>
<dbReference type="CDD" id="cd05233">
    <property type="entry name" value="SDR_c"/>
    <property type="match status" value="1"/>
</dbReference>
<dbReference type="EMBL" id="JAPDOD010000018">
    <property type="protein sequence ID" value="MDA0162458.1"/>
    <property type="molecule type" value="Genomic_DNA"/>
</dbReference>
<dbReference type="PANTHER" id="PTHR43669">
    <property type="entry name" value="5-KETO-D-GLUCONATE 5-REDUCTASE"/>
    <property type="match status" value="1"/>
</dbReference>
<keyword evidence="6" id="KW-1185">Reference proteome</keyword>
<sequence>MAWNLDGRVALITGGASGIGAELARQLSARGMRLGLIDIDADGLDGIVPGAETAVADVRDAEALTAAIDNLARRLGGIDVAVANAGIASGGPLRLVAPETVEETIDVNLLGVWRTARAAMPHVLARRGHMLLVASAAAVLPAAGLGAYSASKAGVEALGRSMRVELRPHGVTVSVGYYLFLATPMVAAGEDSPIFGATKAKLPNPIAKTWPLEPAIARTVTSIEKRSRSVVHPPFLRGLMAVRGLLDNSLLDRATSGTIPRMEEAFSAEAERVGAAAAARAVGGR</sequence>
<dbReference type="InterPro" id="IPR002347">
    <property type="entry name" value="SDR_fam"/>
</dbReference>
<evidence type="ECO:0000256" key="3">
    <source>
        <dbReference type="RuleBase" id="RU000363"/>
    </source>
</evidence>
<evidence type="ECO:0000313" key="5">
    <source>
        <dbReference type="EMBL" id="MDA0162458.1"/>
    </source>
</evidence>
<reference evidence="5" key="1">
    <citation type="submission" date="2022-10" db="EMBL/GenBank/DDBJ databases">
        <title>The WGS of Solirubrobacter ginsenosidimutans DSM 21036.</title>
        <authorList>
            <person name="Jiang Z."/>
        </authorList>
    </citation>
    <scope>NUCLEOTIDE SEQUENCE</scope>
    <source>
        <strain evidence="5">DSM 21036</strain>
    </source>
</reference>
<dbReference type="PANTHER" id="PTHR43669:SF3">
    <property type="entry name" value="ALCOHOL DEHYDROGENASE, PUTATIVE (AFU_ORTHOLOGUE AFUA_3G03445)-RELATED"/>
    <property type="match status" value="1"/>
</dbReference>
<evidence type="ECO:0000259" key="4">
    <source>
        <dbReference type="SMART" id="SM00822"/>
    </source>
</evidence>